<dbReference type="RefSeq" id="WP_105047649.1">
    <property type="nucleotide sequence ID" value="NZ_CP150661.1"/>
</dbReference>
<dbReference type="Proteomes" id="UP000247345">
    <property type="component" value="Unassembled WGS sequence"/>
</dbReference>
<accession>A0A2P6CAQ0</accession>
<keyword evidence="1" id="KW-0472">Membrane</keyword>
<gene>
    <name evidence="2" type="ORF">BTO14_01445</name>
</gene>
<keyword evidence="3" id="KW-1185">Reference proteome</keyword>
<dbReference type="AlphaFoldDB" id="A0A2P6CAQ0"/>
<name>A0A2P6CAQ0_9FLAO</name>
<comment type="caution">
    <text evidence="2">The sequence shown here is derived from an EMBL/GenBank/DDBJ whole genome shotgun (WGS) entry which is preliminary data.</text>
</comment>
<reference evidence="2 3" key="1">
    <citation type="submission" date="2016-12" db="EMBL/GenBank/DDBJ databases">
        <title>Trade-off between light-utilization and light-protection in marine flavobacteria.</title>
        <authorList>
            <person name="Kumagai Y."/>
            <person name="Yoshizawa S."/>
            <person name="Kogure K."/>
            <person name="Iwasaki W."/>
        </authorList>
    </citation>
    <scope>NUCLEOTIDE SEQUENCE [LARGE SCALE GENOMIC DNA]</scope>
    <source>
        <strain evidence="2 3">KCTC 12100</strain>
    </source>
</reference>
<protein>
    <submittedName>
        <fullName evidence="2">Uncharacterized protein</fullName>
    </submittedName>
</protein>
<dbReference type="EMBL" id="MSCK01000001">
    <property type="protein sequence ID" value="PQJ71993.1"/>
    <property type="molecule type" value="Genomic_DNA"/>
</dbReference>
<feature type="transmembrane region" description="Helical" evidence="1">
    <location>
        <begin position="85"/>
        <end position="103"/>
    </location>
</feature>
<organism evidence="2 3">
    <name type="scientific">Polaribacter butkevichii</name>
    <dbReference type="NCBI Taxonomy" id="218490"/>
    <lineage>
        <taxon>Bacteria</taxon>
        <taxon>Pseudomonadati</taxon>
        <taxon>Bacteroidota</taxon>
        <taxon>Flavobacteriia</taxon>
        <taxon>Flavobacteriales</taxon>
        <taxon>Flavobacteriaceae</taxon>
    </lineage>
</organism>
<feature type="transmembrane region" description="Helical" evidence="1">
    <location>
        <begin position="54"/>
        <end position="73"/>
    </location>
</feature>
<evidence type="ECO:0000313" key="3">
    <source>
        <dbReference type="Proteomes" id="UP000247345"/>
    </source>
</evidence>
<evidence type="ECO:0000256" key="1">
    <source>
        <dbReference type="SAM" id="Phobius"/>
    </source>
</evidence>
<keyword evidence="1" id="KW-1133">Transmembrane helix</keyword>
<dbReference type="OrthoDB" id="1447173at2"/>
<proteinExistence type="predicted"/>
<evidence type="ECO:0000313" key="2">
    <source>
        <dbReference type="EMBL" id="PQJ71993.1"/>
    </source>
</evidence>
<keyword evidence="1" id="KW-0812">Transmembrane</keyword>
<sequence length="193" mass="22190">MKLIQKRGEKTKEFELIGNELFIKEKSFLSAKEWSVDIENIAHHKTIETHSKKGVNIIGIAFILIATLSWVGVFIEGNPNGEKDVIIWGGIFMLFLGIIALKAPMNNTLTISTTHGNLIFYLDSPSRSEVEKFASVLIEKSKKSLVEKYARVDFDIPEETFIEQINWLLNNNLIDINFYNEKKNEYKINRLIK</sequence>